<evidence type="ECO:0000256" key="12">
    <source>
        <dbReference type="ARBA" id="ARBA00048523"/>
    </source>
</evidence>
<keyword evidence="7 13" id="KW-0378">Hydrolase</keyword>
<evidence type="ECO:0000256" key="4">
    <source>
        <dbReference type="ARBA" id="ARBA00012640"/>
    </source>
</evidence>
<organism evidence="13 14">
    <name type="scientific">Tessaracoccus lacteus</name>
    <dbReference type="NCBI Taxonomy" id="3041766"/>
    <lineage>
        <taxon>Bacteria</taxon>
        <taxon>Bacillati</taxon>
        <taxon>Actinomycetota</taxon>
        <taxon>Actinomycetes</taxon>
        <taxon>Propionibacteriales</taxon>
        <taxon>Propionibacteriaceae</taxon>
        <taxon>Tessaracoccus</taxon>
    </lineage>
</organism>
<dbReference type="PANTHER" id="PTHR43344:SF2">
    <property type="entry name" value="PHOSPHOSERINE PHOSPHATASE"/>
    <property type="match status" value="1"/>
</dbReference>
<evidence type="ECO:0000256" key="8">
    <source>
        <dbReference type="ARBA" id="ARBA00022842"/>
    </source>
</evidence>
<evidence type="ECO:0000256" key="1">
    <source>
        <dbReference type="ARBA" id="ARBA00001946"/>
    </source>
</evidence>
<evidence type="ECO:0000256" key="3">
    <source>
        <dbReference type="ARBA" id="ARBA00009184"/>
    </source>
</evidence>
<comment type="catalytic activity">
    <reaction evidence="12">
        <text>O-phospho-D-serine + H2O = D-serine + phosphate</text>
        <dbReference type="Rhea" id="RHEA:24873"/>
        <dbReference type="ChEBI" id="CHEBI:15377"/>
        <dbReference type="ChEBI" id="CHEBI:35247"/>
        <dbReference type="ChEBI" id="CHEBI:43474"/>
        <dbReference type="ChEBI" id="CHEBI:58680"/>
        <dbReference type="EC" id="3.1.3.3"/>
    </reaction>
</comment>
<dbReference type="SFLD" id="SFLDG01137">
    <property type="entry name" value="C1.6.1:_Phosphoserine_Phosphat"/>
    <property type="match status" value="1"/>
</dbReference>
<reference evidence="13 14" key="1">
    <citation type="journal article" date="2008" name="Int. J. Syst. Evol. Microbiol.">
        <title>Tessaracoccus flavescens sp. nov., isolated from marine sediment.</title>
        <authorList>
            <person name="Lee D.W."/>
            <person name="Lee S.D."/>
        </authorList>
    </citation>
    <scope>NUCLEOTIDE SEQUENCE [LARGE SCALE GENOMIC DNA]</scope>
    <source>
        <strain evidence="13 14">T21</strain>
    </source>
</reference>
<dbReference type="PANTHER" id="PTHR43344">
    <property type="entry name" value="PHOSPHOSERINE PHOSPHATASE"/>
    <property type="match status" value="1"/>
</dbReference>
<dbReference type="EMBL" id="CP123967">
    <property type="protein sequence ID" value="WGT47587.1"/>
    <property type="molecule type" value="Genomic_DNA"/>
</dbReference>
<evidence type="ECO:0000256" key="11">
    <source>
        <dbReference type="ARBA" id="ARBA00048138"/>
    </source>
</evidence>
<evidence type="ECO:0000256" key="10">
    <source>
        <dbReference type="ARBA" id="ARBA00031693"/>
    </source>
</evidence>
<dbReference type="NCBIfam" id="TIGR00338">
    <property type="entry name" value="serB"/>
    <property type="match status" value="1"/>
</dbReference>
<dbReference type="NCBIfam" id="TIGR01488">
    <property type="entry name" value="HAD-SF-IB"/>
    <property type="match status" value="1"/>
</dbReference>
<comment type="similarity">
    <text evidence="3">Belongs to the HAD-like hydrolase superfamily. SerB family.</text>
</comment>
<dbReference type="InterPro" id="IPR023214">
    <property type="entry name" value="HAD_sf"/>
</dbReference>
<dbReference type="InterPro" id="IPR004469">
    <property type="entry name" value="PSP"/>
</dbReference>
<dbReference type="InterPro" id="IPR036412">
    <property type="entry name" value="HAD-like_sf"/>
</dbReference>
<dbReference type="EC" id="3.1.3.3" evidence="4"/>
<evidence type="ECO:0000256" key="7">
    <source>
        <dbReference type="ARBA" id="ARBA00022801"/>
    </source>
</evidence>
<evidence type="ECO:0000313" key="14">
    <source>
        <dbReference type="Proteomes" id="UP001244136"/>
    </source>
</evidence>
<name>A0ABY8PZI2_9ACTN</name>
<evidence type="ECO:0000256" key="2">
    <source>
        <dbReference type="ARBA" id="ARBA00005135"/>
    </source>
</evidence>
<keyword evidence="6" id="KW-0479">Metal-binding</keyword>
<dbReference type="SUPFAM" id="SSF56784">
    <property type="entry name" value="HAD-like"/>
    <property type="match status" value="1"/>
</dbReference>
<dbReference type="GO" id="GO:0016787">
    <property type="term" value="F:hydrolase activity"/>
    <property type="evidence" value="ECO:0007669"/>
    <property type="project" value="UniProtKB-KW"/>
</dbReference>
<evidence type="ECO:0000256" key="9">
    <source>
        <dbReference type="ARBA" id="ARBA00023299"/>
    </source>
</evidence>
<dbReference type="SFLD" id="SFLDS00003">
    <property type="entry name" value="Haloacid_Dehalogenase"/>
    <property type="match status" value="1"/>
</dbReference>
<dbReference type="Proteomes" id="UP001244136">
    <property type="component" value="Chromosome"/>
</dbReference>
<comment type="pathway">
    <text evidence="2">Amino-acid biosynthesis; L-serine biosynthesis; L-serine from 3-phospho-D-glycerate: step 3/3.</text>
</comment>
<protein>
    <recommendedName>
        <fullName evidence="4">phosphoserine phosphatase</fullName>
        <ecNumber evidence="4">3.1.3.3</ecNumber>
    </recommendedName>
    <alternativeName>
        <fullName evidence="10">O-phosphoserine phosphohydrolase</fullName>
    </alternativeName>
</protein>
<gene>
    <name evidence="13" type="primary">serB</name>
    <name evidence="13" type="ORF">QH948_02025</name>
</gene>
<comment type="catalytic activity">
    <reaction evidence="11">
        <text>O-phospho-L-serine + H2O = L-serine + phosphate</text>
        <dbReference type="Rhea" id="RHEA:21208"/>
        <dbReference type="ChEBI" id="CHEBI:15377"/>
        <dbReference type="ChEBI" id="CHEBI:33384"/>
        <dbReference type="ChEBI" id="CHEBI:43474"/>
        <dbReference type="ChEBI" id="CHEBI:57524"/>
        <dbReference type="EC" id="3.1.3.3"/>
    </reaction>
</comment>
<dbReference type="RefSeq" id="WP_281145301.1">
    <property type="nucleotide sequence ID" value="NZ_CP123967.1"/>
</dbReference>
<dbReference type="Gene3D" id="3.40.50.1000">
    <property type="entry name" value="HAD superfamily/HAD-like"/>
    <property type="match status" value="1"/>
</dbReference>
<evidence type="ECO:0000256" key="6">
    <source>
        <dbReference type="ARBA" id="ARBA00022723"/>
    </source>
</evidence>
<dbReference type="InterPro" id="IPR050582">
    <property type="entry name" value="HAD-like_SerB"/>
</dbReference>
<dbReference type="Pfam" id="PF00702">
    <property type="entry name" value="Hydrolase"/>
    <property type="match status" value="1"/>
</dbReference>
<proteinExistence type="inferred from homology"/>
<sequence>MEIRVTLAAMGPIPASLVALVPQSEQVISDETLYGQRISIFTEHDDPEQLLAALRSVAGNVAVGVVSGPIARLSAQLLMMDVDSTLTTTEAIDLLAGHAGVGDEVAEITERAMRGELDFGESLRERVATLEGLPISVFDDVFPAMTLTPGAVELIAAARQAGARVGVTSGGFTHLVGPLAEQLGLDFYNANQLETAVVDGSEVLTGRVVGTVVDRDQKARDLLRFADESGVDPAMSVAVGDGANDLGMFAAAGLSVAYCAKPVTAAAADVAIGFPRLDAVAAFAFRTD</sequence>
<evidence type="ECO:0000256" key="5">
    <source>
        <dbReference type="ARBA" id="ARBA00022605"/>
    </source>
</evidence>
<comment type="cofactor">
    <cofactor evidence="1">
        <name>Mg(2+)</name>
        <dbReference type="ChEBI" id="CHEBI:18420"/>
    </cofactor>
</comment>
<accession>A0ABY8PZI2</accession>
<keyword evidence="9" id="KW-0718">Serine biosynthesis</keyword>
<dbReference type="SFLD" id="SFLDG01136">
    <property type="entry name" value="C1.6:_Phosphoserine_Phosphatas"/>
    <property type="match status" value="1"/>
</dbReference>
<dbReference type="SFLD" id="SFLDF00029">
    <property type="entry name" value="phosphoserine_phosphatase"/>
    <property type="match status" value="1"/>
</dbReference>
<keyword evidence="14" id="KW-1185">Reference proteome</keyword>
<keyword evidence="5" id="KW-0028">Amino-acid biosynthesis</keyword>
<keyword evidence="8" id="KW-0460">Magnesium</keyword>
<evidence type="ECO:0000313" key="13">
    <source>
        <dbReference type="EMBL" id="WGT47587.1"/>
    </source>
</evidence>